<keyword evidence="3" id="KW-1185">Reference proteome</keyword>
<keyword evidence="1" id="KW-0472">Membrane</keyword>
<proteinExistence type="predicted"/>
<dbReference type="OrthoDB" id="408152at2759"/>
<dbReference type="AlphaFoldDB" id="A0A6G1GVU0"/>
<organism evidence="2 3">
    <name type="scientific">Aulographum hederae CBS 113979</name>
    <dbReference type="NCBI Taxonomy" id="1176131"/>
    <lineage>
        <taxon>Eukaryota</taxon>
        <taxon>Fungi</taxon>
        <taxon>Dikarya</taxon>
        <taxon>Ascomycota</taxon>
        <taxon>Pezizomycotina</taxon>
        <taxon>Dothideomycetes</taxon>
        <taxon>Pleosporomycetidae</taxon>
        <taxon>Aulographales</taxon>
        <taxon>Aulographaceae</taxon>
    </lineage>
</organism>
<dbReference type="PANTHER" id="PTHR36978">
    <property type="entry name" value="P-LOOP CONTAINING NUCLEOTIDE TRIPHOSPHATE HYDROLASE"/>
    <property type="match status" value="1"/>
</dbReference>
<evidence type="ECO:0008006" key="4">
    <source>
        <dbReference type="Google" id="ProtNLM"/>
    </source>
</evidence>
<dbReference type="PANTHER" id="PTHR36978:SF4">
    <property type="entry name" value="P-LOOP CONTAINING NUCLEOSIDE TRIPHOSPHATE HYDROLASE PROTEIN"/>
    <property type="match status" value="1"/>
</dbReference>
<dbReference type="EMBL" id="ML977164">
    <property type="protein sequence ID" value="KAF1985045.1"/>
    <property type="molecule type" value="Genomic_DNA"/>
</dbReference>
<dbReference type="InterPro" id="IPR027417">
    <property type="entry name" value="P-loop_NTPase"/>
</dbReference>
<evidence type="ECO:0000313" key="3">
    <source>
        <dbReference type="Proteomes" id="UP000800041"/>
    </source>
</evidence>
<keyword evidence="1" id="KW-1133">Transmembrane helix</keyword>
<gene>
    <name evidence="2" type="ORF">K402DRAFT_422341</name>
</gene>
<dbReference type="SUPFAM" id="SSF52540">
    <property type="entry name" value="P-loop containing nucleoside triphosphate hydrolases"/>
    <property type="match status" value="1"/>
</dbReference>
<evidence type="ECO:0000256" key="1">
    <source>
        <dbReference type="SAM" id="Phobius"/>
    </source>
</evidence>
<feature type="transmembrane region" description="Helical" evidence="1">
    <location>
        <begin position="247"/>
        <end position="271"/>
    </location>
</feature>
<accession>A0A6G1GVU0</accession>
<dbReference type="Proteomes" id="UP000800041">
    <property type="component" value="Unassembled WGS sequence"/>
</dbReference>
<dbReference type="Pfam" id="PF17784">
    <property type="entry name" value="Sulfotransfer_4"/>
    <property type="match status" value="1"/>
</dbReference>
<keyword evidence="1" id="KW-0812">Transmembrane</keyword>
<dbReference type="Gene3D" id="3.40.50.300">
    <property type="entry name" value="P-loop containing nucleotide triphosphate hydrolases"/>
    <property type="match status" value="1"/>
</dbReference>
<protein>
    <recommendedName>
        <fullName evidence="4">NAD dependent epimerase/dehydratase</fullName>
    </recommendedName>
</protein>
<sequence>MGSEQIPRLIDSEVGTRTKPVKVLLLGGPRTGTVSLYSACHTLGLRCYHQADLLQDASTRTKHAHLWNEALRCNFLNQGKRYGRVEFDKFLGDYDALGDVPLSFFTDDLIRAYPDAKVVLTNRNPDSWLGSMKSTFFHYFSDASMKSVGILDNSYVGELVRMTVLYLNLAFGEDWNDDATVKRKYKEHYEHVRNVVSKDKLLEFNQPYSWGPLCEFLDLPVPEGDFPRLNTTADLVSLFRKGRNEAFVGLIGKIVMAAVPIIAATAGYVWFVGWKAAFKKPMATFMPFASEV</sequence>
<reference evidence="2" key="1">
    <citation type="journal article" date="2020" name="Stud. Mycol.">
        <title>101 Dothideomycetes genomes: a test case for predicting lifestyles and emergence of pathogens.</title>
        <authorList>
            <person name="Haridas S."/>
            <person name="Albert R."/>
            <person name="Binder M."/>
            <person name="Bloem J."/>
            <person name="Labutti K."/>
            <person name="Salamov A."/>
            <person name="Andreopoulos B."/>
            <person name="Baker S."/>
            <person name="Barry K."/>
            <person name="Bills G."/>
            <person name="Bluhm B."/>
            <person name="Cannon C."/>
            <person name="Castanera R."/>
            <person name="Culley D."/>
            <person name="Daum C."/>
            <person name="Ezra D."/>
            <person name="Gonzalez J."/>
            <person name="Henrissat B."/>
            <person name="Kuo A."/>
            <person name="Liang C."/>
            <person name="Lipzen A."/>
            <person name="Lutzoni F."/>
            <person name="Magnuson J."/>
            <person name="Mondo S."/>
            <person name="Nolan M."/>
            <person name="Ohm R."/>
            <person name="Pangilinan J."/>
            <person name="Park H.-J."/>
            <person name="Ramirez L."/>
            <person name="Alfaro M."/>
            <person name="Sun H."/>
            <person name="Tritt A."/>
            <person name="Yoshinaga Y."/>
            <person name="Zwiers L.-H."/>
            <person name="Turgeon B."/>
            <person name="Goodwin S."/>
            <person name="Spatafora J."/>
            <person name="Crous P."/>
            <person name="Grigoriev I."/>
        </authorList>
    </citation>
    <scope>NUCLEOTIDE SEQUENCE</scope>
    <source>
        <strain evidence="2">CBS 113979</strain>
    </source>
</reference>
<evidence type="ECO:0000313" key="2">
    <source>
        <dbReference type="EMBL" id="KAF1985045.1"/>
    </source>
</evidence>
<name>A0A6G1GVU0_9PEZI</name>
<dbReference type="InterPro" id="IPR040632">
    <property type="entry name" value="Sulfotransfer_4"/>
</dbReference>